<sequence>MEVLCPKLVSAIASTPEPSAVAVGSNPALDKKPFSIRATAQPELGGLPLVRRNSATTLLKGYPYEQHRGPLSGHSVGFNGPRWQSQHFLCGLTSIRQPKIRHLPYFSYARLHNHRDNESADVCNLMRQRALLFKRLKVVETMRMYIAHNMDDSEELRSKLKSVGDELATARKVAKKGVRLLRKSKEERKTTEAEAHWLKGGDGG</sequence>
<name>A0A438HTT7_VITVI</name>
<dbReference type="Proteomes" id="UP000288805">
    <property type="component" value="Unassembled WGS sequence"/>
</dbReference>
<protein>
    <submittedName>
        <fullName evidence="2">Uncharacterized protein</fullName>
    </submittedName>
</protein>
<accession>A0A438HTT7</accession>
<evidence type="ECO:0000313" key="2">
    <source>
        <dbReference type="EMBL" id="RVW87883.1"/>
    </source>
</evidence>
<proteinExistence type="predicted"/>
<gene>
    <name evidence="2" type="ORF">CK203_039692</name>
</gene>
<evidence type="ECO:0000256" key="1">
    <source>
        <dbReference type="SAM" id="MobiDB-lite"/>
    </source>
</evidence>
<reference evidence="2 3" key="1">
    <citation type="journal article" date="2018" name="PLoS Genet.">
        <title>Population sequencing reveals clonal diversity and ancestral inbreeding in the grapevine cultivar Chardonnay.</title>
        <authorList>
            <person name="Roach M.J."/>
            <person name="Johnson D.L."/>
            <person name="Bohlmann J."/>
            <person name="van Vuuren H.J."/>
            <person name="Jones S.J."/>
            <person name="Pretorius I.S."/>
            <person name="Schmidt S.A."/>
            <person name="Borneman A.R."/>
        </authorList>
    </citation>
    <scope>NUCLEOTIDE SEQUENCE [LARGE SCALE GENOMIC DNA]</scope>
    <source>
        <strain evidence="3">cv. Chardonnay</strain>
        <tissue evidence="2">Leaf</tissue>
    </source>
</reference>
<comment type="caution">
    <text evidence="2">The sequence shown here is derived from an EMBL/GenBank/DDBJ whole genome shotgun (WGS) entry which is preliminary data.</text>
</comment>
<evidence type="ECO:0000313" key="3">
    <source>
        <dbReference type="Proteomes" id="UP000288805"/>
    </source>
</evidence>
<organism evidence="2 3">
    <name type="scientific">Vitis vinifera</name>
    <name type="common">Grape</name>
    <dbReference type="NCBI Taxonomy" id="29760"/>
    <lineage>
        <taxon>Eukaryota</taxon>
        <taxon>Viridiplantae</taxon>
        <taxon>Streptophyta</taxon>
        <taxon>Embryophyta</taxon>
        <taxon>Tracheophyta</taxon>
        <taxon>Spermatophyta</taxon>
        <taxon>Magnoliopsida</taxon>
        <taxon>eudicotyledons</taxon>
        <taxon>Gunneridae</taxon>
        <taxon>Pentapetalae</taxon>
        <taxon>rosids</taxon>
        <taxon>Vitales</taxon>
        <taxon>Vitaceae</taxon>
        <taxon>Viteae</taxon>
        <taxon>Vitis</taxon>
    </lineage>
</organism>
<feature type="region of interest" description="Disordered" evidence="1">
    <location>
        <begin position="184"/>
        <end position="204"/>
    </location>
</feature>
<dbReference type="AlphaFoldDB" id="A0A438HTT7"/>
<dbReference type="EMBL" id="QGNW01000179">
    <property type="protein sequence ID" value="RVW87883.1"/>
    <property type="molecule type" value="Genomic_DNA"/>
</dbReference>